<accession>A0A0A9HAX0</accession>
<protein>
    <submittedName>
        <fullName evidence="1">Uncharacterized protein</fullName>
    </submittedName>
</protein>
<reference evidence="1" key="1">
    <citation type="submission" date="2014-09" db="EMBL/GenBank/DDBJ databases">
        <authorList>
            <person name="Magalhaes I.L.F."/>
            <person name="Oliveira U."/>
            <person name="Santos F.R."/>
            <person name="Vidigal T.H.D.A."/>
            <person name="Brescovit A.D."/>
            <person name="Santos A.J."/>
        </authorList>
    </citation>
    <scope>NUCLEOTIDE SEQUENCE</scope>
    <source>
        <tissue evidence="1">Shoot tissue taken approximately 20 cm above the soil surface</tissue>
    </source>
</reference>
<proteinExistence type="predicted"/>
<dbReference type="EMBL" id="GBRH01163994">
    <property type="protein sequence ID" value="JAE33902.1"/>
    <property type="molecule type" value="Transcribed_RNA"/>
</dbReference>
<organism evidence="1">
    <name type="scientific">Arundo donax</name>
    <name type="common">Giant reed</name>
    <name type="synonym">Donax arundinaceus</name>
    <dbReference type="NCBI Taxonomy" id="35708"/>
    <lineage>
        <taxon>Eukaryota</taxon>
        <taxon>Viridiplantae</taxon>
        <taxon>Streptophyta</taxon>
        <taxon>Embryophyta</taxon>
        <taxon>Tracheophyta</taxon>
        <taxon>Spermatophyta</taxon>
        <taxon>Magnoliopsida</taxon>
        <taxon>Liliopsida</taxon>
        <taxon>Poales</taxon>
        <taxon>Poaceae</taxon>
        <taxon>PACMAD clade</taxon>
        <taxon>Arundinoideae</taxon>
        <taxon>Arundineae</taxon>
        <taxon>Arundo</taxon>
    </lineage>
</organism>
<name>A0A0A9HAX0_ARUDO</name>
<evidence type="ECO:0000313" key="1">
    <source>
        <dbReference type="EMBL" id="JAE33902.1"/>
    </source>
</evidence>
<reference evidence="1" key="2">
    <citation type="journal article" date="2015" name="Data Brief">
        <title>Shoot transcriptome of the giant reed, Arundo donax.</title>
        <authorList>
            <person name="Barrero R.A."/>
            <person name="Guerrero F.D."/>
            <person name="Moolhuijzen P."/>
            <person name="Goolsby J.A."/>
            <person name="Tidwell J."/>
            <person name="Bellgard S.E."/>
            <person name="Bellgard M.I."/>
        </authorList>
    </citation>
    <scope>NUCLEOTIDE SEQUENCE</scope>
    <source>
        <tissue evidence="1">Shoot tissue taken approximately 20 cm above the soil surface</tissue>
    </source>
</reference>
<sequence>MIPLIIKRVKACGAKQMVPYCRNFIRE</sequence>
<dbReference type="AlphaFoldDB" id="A0A0A9HAX0"/>